<evidence type="ECO:0000256" key="2">
    <source>
        <dbReference type="ARBA" id="ARBA00023139"/>
    </source>
</evidence>
<evidence type="ECO:0000256" key="3">
    <source>
        <dbReference type="ARBA" id="ARBA00023288"/>
    </source>
</evidence>
<dbReference type="KEGG" id="psyo:PB01_12810"/>
<evidence type="ECO:0000256" key="4">
    <source>
        <dbReference type="SAM" id="SignalP"/>
    </source>
</evidence>
<organism evidence="7 8">
    <name type="scientific">Psychrobacillus glaciei</name>
    <dbReference type="NCBI Taxonomy" id="2283160"/>
    <lineage>
        <taxon>Bacteria</taxon>
        <taxon>Bacillati</taxon>
        <taxon>Bacillota</taxon>
        <taxon>Bacilli</taxon>
        <taxon>Bacillales</taxon>
        <taxon>Bacillaceae</taxon>
        <taxon>Psychrobacillus</taxon>
    </lineage>
</organism>
<proteinExistence type="predicted"/>
<dbReference type="Gene3D" id="3.40.190.10">
    <property type="entry name" value="Periplasmic binding protein-like II"/>
    <property type="match status" value="2"/>
</dbReference>
<dbReference type="InterPro" id="IPR001320">
    <property type="entry name" value="Iontro_rcpt_C"/>
</dbReference>
<dbReference type="PANTHER" id="PTHR35936">
    <property type="entry name" value="MEMBRANE-BOUND LYTIC MUREIN TRANSGLYCOSYLASE F"/>
    <property type="match status" value="1"/>
</dbReference>
<dbReference type="GO" id="GO:0016020">
    <property type="term" value="C:membrane"/>
    <property type="evidence" value="ECO:0007669"/>
    <property type="project" value="InterPro"/>
</dbReference>
<dbReference type="RefSeq" id="WP_151700547.1">
    <property type="nucleotide sequence ID" value="NZ_CP031223.1"/>
</dbReference>
<evidence type="ECO:0000313" key="8">
    <source>
        <dbReference type="Proteomes" id="UP000325517"/>
    </source>
</evidence>
<feature type="domain" description="Ionotropic glutamate receptor C-terminal" evidence="6">
    <location>
        <begin position="39"/>
        <end position="261"/>
    </location>
</feature>
<evidence type="ECO:0000256" key="1">
    <source>
        <dbReference type="ARBA" id="ARBA00022729"/>
    </source>
</evidence>
<dbReference type="CDD" id="cd13624">
    <property type="entry name" value="PBP2_Arg_Lys_His"/>
    <property type="match status" value="1"/>
</dbReference>
<feature type="chain" id="PRO_5039325261" evidence="4">
    <location>
        <begin position="19"/>
        <end position="274"/>
    </location>
</feature>
<evidence type="ECO:0000259" key="6">
    <source>
        <dbReference type="SMART" id="SM00079"/>
    </source>
</evidence>
<dbReference type="Pfam" id="PF00497">
    <property type="entry name" value="SBP_bac_3"/>
    <property type="match status" value="1"/>
</dbReference>
<keyword evidence="3" id="KW-0449">Lipoprotein</keyword>
<feature type="domain" description="Solute-binding protein family 3/N-terminal" evidence="5">
    <location>
        <begin position="39"/>
        <end position="262"/>
    </location>
</feature>
<dbReference type="InterPro" id="IPR001638">
    <property type="entry name" value="Solute-binding_3/MltF_N"/>
</dbReference>
<name>A0A5J6SPP9_9BACI</name>
<sequence length="274" mass="30008">MKKNIFLTIVLIFSLILAACGTDDASAGKGNGSSVEKKKLKVATEANYAPFVYLDKGEITGFDADFMKAVAKEAGYEIELVNVGWDPLFVEVKDKLSDLGICAITINDEREQTYDFSVPYYLSTNEILVPEGSDIESAADLKSNKVVAVLGGTTGQEAVESVLGKNHKNIKKFDNNNLAILEMISGGADAVVADNAVVEEYAKNNPDKKLVVIKDEEGFEKEYYGIMFPKGSELKKDFDVAVTKVLENGTYAKIYEKWFGAEPDVATLLEQQKK</sequence>
<keyword evidence="1 4" id="KW-0732">Signal</keyword>
<dbReference type="SUPFAM" id="SSF53850">
    <property type="entry name" value="Periplasmic binding protein-like II"/>
    <property type="match status" value="1"/>
</dbReference>
<dbReference type="Proteomes" id="UP000325517">
    <property type="component" value="Chromosome"/>
</dbReference>
<dbReference type="GO" id="GO:0015276">
    <property type="term" value="F:ligand-gated monoatomic ion channel activity"/>
    <property type="evidence" value="ECO:0007669"/>
    <property type="project" value="InterPro"/>
</dbReference>
<keyword evidence="2" id="KW-0564">Palmitate</keyword>
<gene>
    <name evidence="7" type="ORF">PB01_12810</name>
</gene>
<evidence type="ECO:0000259" key="5">
    <source>
        <dbReference type="SMART" id="SM00062"/>
    </source>
</evidence>
<keyword evidence="8" id="KW-1185">Reference proteome</keyword>
<evidence type="ECO:0000313" key="7">
    <source>
        <dbReference type="EMBL" id="QFF99642.1"/>
    </source>
</evidence>
<dbReference type="PROSITE" id="PS51257">
    <property type="entry name" value="PROKAR_LIPOPROTEIN"/>
    <property type="match status" value="1"/>
</dbReference>
<protein>
    <submittedName>
        <fullName evidence="7">Basic amino acid ABC transporter substrate-binding protein</fullName>
    </submittedName>
</protein>
<reference evidence="7 8" key="1">
    <citation type="submission" date="2018-07" db="EMBL/GenBank/DDBJ databases">
        <title>Complete genome sequence of Psychrobacillus sp. PB01, isolated from iceberg, and comparative genome analysis of Psychrobacillus strains.</title>
        <authorList>
            <person name="Lee P.C."/>
        </authorList>
    </citation>
    <scope>NUCLEOTIDE SEQUENCE [LARGE SCALE GENOMIC DNA]</scope>
    <source>
        <strain evidence="7 8">PB01</strain>
    </source>
</reference>
<dbReference type="SMART" id="SM00079">
    <property type="entry name" value="PBPe"/>
    <property type="match status" value="1"/>
</dbReference>
<dbReference type="PANTHER" id="PTHR35936:SF17">
    <property type="entry name" value="ARGININE-BINDING EXTRACELLULAR PROTEIN ARTP"/>
    <property type="match status" value="1"/>
</dbReference>
<accession>A0A5J6SPP9</accession>
<feature type="signal peptide" evidence="4">
    <location>
        <begin position="1"/>
        <end position="18"/>
    </location>
</feature>
<dbReference type="OrthoDB" id="9774451at2"/>
<dbReference type="AlphaFoldDB" id="A0A5J6SPP9"/>
<dbReference type="EMBL" id="CP031223">
    <property type="protein sequence ID" value="QFF99642.1"/>
    <property type="molecule type" value="Genomic_DNA"/>
</dbReference>
<dbReference type="SMART" id="SM00062">
    <property type="entry name" value="PBPb"/>
    <property type="match status" value="1"/>
</dbReference>